<gene>
    <name evidence="1" type="ORF">GCM10007971_32210</name>
</gene>
<evidence type="ECO:0000313" key="1">
    <source>
        <dbReference type="EMBL" id="GGN64378.1"/>
    </source>
</evidence>
<accession>A0A918D4B3</accession>
<protein>
    <submittedName>
        <fullName evidence="1">Uncharacterized protein</fullName>
    </submittedName>
</protein>
<reference evidence="1" key="1">
    <citation type="journal article" date="2014" name="Int. J. Syst. Evol. Microbiol.">
        <title>Complete genome sequence of Corynebacterium casei LMG S-19264T (=DSM 44701T), isolated from a smear-ripened cheese.</title>
        <authorList>
            <consortium name="US DOE Joint Genome Institute (JGI-PGF)"/>
            <person name="Walter F."/>
            <person name="Albersmeier A."/>
            <person name="Kalinowski J."/>
            <person name="Ruckert C."/>
        </authorList>
    </citation>
    <scope>NUCLEOTIDE SEQUENCE</scope>
    <source>
        <strain evidence="1">JCM 17251</strain>
    </source>
</reference>
<evidence type="ECO:0000313" key="2">
    <source>
        <dbReference type="Proteomes" id="UP000624041"/>
    </source>
</evidence>
<reference evidence="1" key="2">
    <citation type="submission" date="2020-09" db="EMBL/GenBank/DDBJ databases">
        <authorList>
            <person name="Sun Q."/>
            <person name="Ohkuma M."/>
        </authorList>
    </citation>
    <scope>NUCLEOTIDE SEQUENCE</scope>
    <source>
        <strain evidence="1">JCM 17251</strain>
    </source>
</reference>
<comment type="caution">
    <text evidence="1">The sequence shown here is derived from an EMBL/GenBank/DDBJ whole genome shotgun (WGS) entry which is preliminary data.</text>
</comment>
<dbReference type="AlphaFoldDB" id="A0A918D4B3"/>
<proteinExistence type="predicted"/>
<dbReference type="EMBL" id="BMOS01000031">
    <property type="protein sequence ID" value="GGN64378.1"/>
    <property type="molecule type" value="Genomic_DNA"/>
</dbReference>
<name>A0A918D4B3_9BACI</name>
<keyword evidence="2" id="KW-1185">Reference proteome</keyword>
<dbReference type="Proteomes" id="UP000624041">
    <property type="component" value="Unassembled WGS sequence"/>
</dbReference>
<organism evidence="1 2">
    <name type="scientific">Oceanobacillus indicireducens</name>
    <dbReference type="NCBI Taxonomy" id="1004261"/>
    <lineage>
        <taxon>Bacteria</taxon>
        <taxon>Bacillati</taxon>
        <taxon>Bacillota</taxon>
        <taxon>Bacilli</taxon>
        <taxon>Bacillales</taxon>
        <taxon>Bacillaceae</taxon>
        <taxon>Oceanobacillus</taxon>
    </lineage>
</organism>
<dbReference type="RefSeq" id="WP_188858846.1">
    <property type="nucleotide sequence ID" value="NZ_BMOS01000031.1"/>
</dbReference>
<sequence length="54" mass="6591">MFKLGDYVVNEEGSVLHVQKEHQVFMLNAMQAIERRFRYATQEEIEKYHLEEFE</sequence>